<dbReference type="Pfam" id="PF00234">
    <property type="entry name" value="Tryp_alpha_amyl"/>
    <property type="match status" value="1"/>
</dbReference>
<dbReference type="InterPro" id="IPR039265">
    <property type="entry name" value="DIR1-like"/>
</dbReference>
<evidence type="ECO:0000313" key="4">
    <source>
        <dbReference type="EMBL" id="KAH0468279.1"/>
    </source>
</evidence>
<reference evidence="4 5" key="1">
    <citation type="journal article" date="2021" name="Hortic Res">
        <title>Chromosome-scale assembly of the Dendrobium chrysotoxum genome enhances the understanding of orchid evolution.</title>
        <authorList>
            <person name="Zhang Y."/>
            <person name="Zhang G.Q."/>
            <person name="Zhang D."/>
            <person name="Liu X.D."/>
            <person name="Xu X.Y."/>
            <person name="Sun W.H."/>
            <person name="Yu X."/>
            <person name="Zhu X."/>
            <person name="Wang Z.W."/>
            <person name="Zhao X."/>
            <person name="Zhong W.Y."/>
            <person name="Chen H."/>
            <person name="Yin W.L."/>
            <person name="Huang T."/>
            <person name="Niu S.C."/>
            <person name="Liu Z.J."/>
        </authorList>
    </citation>
    <scope>NUCLEOTIDE SEQUENCE [LARGE SCALE GENOMIC DNA]</scope>
    <source>
        <strain evidence="4">Lindl</strain>
    </source>
</reference>
<sequence>MEAKVKCLLLLALLFLSCAVIKRVNGAGECGSTSADTMAFQMAPCASASQDVNAAVSASCCSAVQKIGQNPKCLCAVMLSNTAKSAGVNPGVAVTIPKRCEISNRPVGYKSGGELAFYWFDVMNNLLLILIVSLCLHH</sequence>
<organism evidence="4 5">
    <name type="scientific">Dendrobium chrysotoxum</name>
    <name type="common">Orchid</name>
    <dbReference type="NCBI Taxonomy" id="161865"/>
    <lineage>
        <taxon>Eukaryota</taxon>
        <taxon>Viridiplantae</taxon>
        <taxon>Streptophyta</taxon>
        <taxon>Embryophyta</taxon>
        <taxon>Tracheophyta</taxon>
        <taxon>Spermatophyta</taxon>
        <taxon>Magnoliopsida</taxon>
        <taxon>Liliopsida</taxon>
        <taxon>Asparagales</taxon>
        <taxon>Orchidaceae</taxon>
        <taxon>Epidendroideae</taxon>
        <taxon>Malaxideae</taxon>
        <taxon>Dendrobiinae</taxon>
        <taxon>Dendrobium</taxon>
    </lineage>
</organism>
<dbReference type="GO" id="GO:0006869">
    <property type="term" value="P:lipid transport"/>
    <property type="evidence" value="ECO:0007669"/>
    <property type="project" value="InterPro"/>
</dbReference>
<keyword evidence="1" id="KW-1133">Transmembrane helix</keyword>
<dbReference type="InterPro" id="IPR036312">
    <property type="entry name" value="Bifun_inhib/LTP/seed_sf"/>
</dbReference>
<dbReference type="PANTHER" id="PTHR33122:SF4">
    <property type="entry name" value="OS04G0415800 PROTEIN"/>
    <property type="match status" value="1"/>
</dbReference>
<dbReference type="GO" id="GO:0009627">
    <property type="term" value="P:systemic acquired resistance"/>
    <property type="evidence" value="ECO:0007669"/>
    <property type="project" value="InterPro"/>
</dbReference>
<evidence type="ECO:0000313" key="5">
    <source>
        <dbReference type="Proteomes" id="UP000775213"/>
    </source>
</evidence>
<evidence type="ECO:0000256" key="1">
    <source>
        <dbReference type="SAM" id="Phobius"/>
    </source>
</evidence>
<feature type="signal peptide" evidence="2">
    <location>
        <begin position="1"/>
        <end position="26"/>
    </location>
</feature>
<feature type="domain" description="Bifunctional inhibitor/plant lipid transfer protein/seed storage helical" evidence="3">
    <location>
        <begin position="39"/>
        <end position="103"/>
    </location>
</feature>
<dbReference type="Gene3D" id="1.10.110.10">
    <property type="entry name" value="Plant lipid-transfer and hydrophobic proteins"/>
    <property type="match status" value="1"/>
</dbReference>
<dbReference type="SUPFAM" id="SSF47699">
    <property type="entry name" value="Bifunctional inhibitor/lipid-transfer protein/seed storage 2S albumin"/>
    <property type="match status" value="1"/>
</dbReference>
<dbReference type="GO" id="GO:0005504">
    <property type="term" value="F:fatty acid binding"/>
    <property type="evidence" value="ECO:0007669"/>
    <property type="project" value="InterPro"/>
</dbReference>
<name>A0AAV7HJC2_DENCH</name>
<comment type="caution">
    <text evidence="4">The sequence shown here is derived from an EMBL/GenBank/DDBJ whole genome shotgun (WGS) entry which is preliminary data.</text>
</comment>
<evidence type="ECO:0000256" key="2">
    <source>
        <dbReference type="SAM" id="SignalP"/>
    </source>
</evidence>
<keyword evidence="1" id="KW-0812">Transmembrane</keyword>
<keyword evidence="5" id="KW-1185">Reference proteome</keyword>
<feature type="transmembrane region" description="Helical" evidence="1">
    <location>
        <begin position="116"/>
        <end position="136"/>
    </location>
</feature>
<feature type="chain" id="PRO_5043518491" description="Bifunctional inhibitor/plant lipid transfer protein/seed storage helical domain-containing protein" evidence="2">
    <location>
        <begin position="27"/>
        <end position="138"/>
    </location>
</feature>
<keyword evidence="1" id="KW-0472">Membrane</keyword>
<dbReference type="InterPro" id="IPR016140">
    <property type="entry name" value="Bifunc_inhib/LTP/seed_store"/>
</dbReference>
<dbReference type="Proteomes" id="UP000775213">
    <property type="component" value="Unassembled WGS sequence"/>
</dbReference>
<protein>
    <recommendedName>
        <fullName evidence="3">Bifunctional inhibitor/plant lipid transfer protein/seed storage helical domain-containing protein</fullName>
    </recommendedName>
</protein>
<dbReference type="PANTHER" id="PTHR33122">
    <property type="entry name" value="LIPID BINDING PROTEIN-RELATED"/>
    <property type="match status" value="1"/>
</dbReference>
<gene>
    <name evidence="4" type="ORF">IEQ34_003312</name>
</gene>
<dbReference type="CDD" id="cd00010">
    <property type="entry name" value="AAI_LTSS"/>
    <property type="match status" value="1"/>
</dbReference>
<dbReference type="EMBL" id="JAGFBR010000004">
    <property type="protein sequence ID" value="KAH0468279.1"/>
    <property type="molecule type" value="Genomic_DNA"/>
</dbReference>
<evidence type="ECO:0000259" key="3">
    <source>
        <dbReference type="Pfam" id="PF00234"/>
    </source>
</evidence>
<dbReference type="InterPro" id="IPR000528">
    <property type="entry name" value="Plant_nsLTP"/>
</dbReference>
<keyword evidence="2" id="KW-0732">Signal</keyword>
<dbReference type="PRINTS" id="PR00382">
    <property type="entry name" value="LIPIDTRNSFER"/>
</dbReference>
<proteinExistence type="predicted"/>
<accession>A0AAV7HJC2</accession>
<dbReference type="AlphaFoldDB" id="A0AAV7HJC2"/>
<dbReference type="PROSITE" id="PS51257">
    <property type="entry name" value="PROKAR_LIPOPROTEIN"/>
    <property type="match status" value="1"/>
</dbReference>